<comment type="caution">
    <text evidence="1">The sequence shown here is derived from an EMBL/GenBank/DDBJ whole genome shotgun (WGS) entry which is preliminary data.</text>
</comment>
<dbReference type="RefSeq" id="WP_300981000.1">
    <property type="nucleotide sequence ID" value="NZ_CP129238.1"/>
</dbReference>
<accession>A0ABT8MLF5</accession>
<reference evidence="1 2" key="1">
    <citation type="submission" date="2023-06" db="EMBL/GenBank/DDBJ databases">
        <title>Novel species in genus Planococcus.</title>
        <authorList>
            <person name="Ning S."/>
        </authorList>
    </citation>
    <scope>NUCLEOTIDE SEQUENCE [LARGE SCALE GENOMIC DNA]</scope>
    <source>
        <strain evidence="1 2">N064</strain>
    </source>
</reference>
<dbReference type="EMBL" id="JAUJWW010000001">
    <property type="protein sequence ID" value="MDN7225711.1"/>
    <property type="molecule type" value="Genomic_DNA"/>
</dbReference>
<evidence type="ECO:0000313" key="1">
    <source>
        <dbReference type="EMBL" id="MDN7225711.1"/>
    </source>
</evidence>
<gene>
    <name evidence="1" type="ORF">QWY15_00270</name>
</gene>
<keyword evidence="2" id="KW-1185">Reference proteome</keyword>
<proteinExistence type="predicted"/>
<protein>
    <submittedName>
        <fullName evidence="1">Uncharacterized protein</fullName>
    </submittedName>
</protein>
<organism evidence="1 2">
    <name type="scientific">Planococcus liqunii</name>
    <dbReference type="NCBI Taxonomy" id="3058394"/>
    <lineage>
        <taxon>Bacteria</taxon>
        <taxon>Bacillati</taxon>
        <taxon>Bacillota</taxon>
        <taxon>Bacilli</taxon>
        <taxon>Bacillales</taxon>
        <taxon>Caryophanaceae</taxon>
        <taxon>Planococcus</taxon>
    </lineage>
</organism>
<dbReference type="Proteomes" id="UP001172054">
    <property type="component" value="Unassembled WGS sequence"/>
</dbReference>
<evidence type="ECO:0000313" key="2">
    <source>
        <dbReference type="Proteomes" id="UP001172054"/>
    </source>
</evidence>
<name>A0ABT8MLF5_9BACL</name>
<sequence>MGLPVSIFNSKFIQSFPVSFTLDENLFCLLSAFIMYAGRFSRFTGFGSANLYYTCRLLFWGKACLFQCLLAAFQKISGFFSVFNPSGHMGKCWYIAIGKPFTDLPMLELMVAPNKLLLFFKQTGW</sequence>